<dbReference type="AlphaFoldDB" id="A0A239M3I4"/>
<evidence type="ECO:0000256" key="2">
    <source>
        <dbReference type="ARBA" id="ARBA00035108"/>
    </source>
</evidence>
<comment type="subcellular location">
    <subcellularLocation>
        <location evidence="2">Gas vesicle</location>
    </subcellularLocation>
</comment>
<keyword evidence="5" id="KW-1185">Reference proteome</keyword>
<dbReference type="RefSeq" id="WP_089227394.1">
    <property type="nucleotide sequence ID" value="NZ_FZOF01000022.1"/>
</dbReference>
<keyword evidence="1" id="KW-0304">Gas vesicle</keyword>
<name>A0A239M3I4_9ACTN</name>
<comment type="similarity">
    <text evidence="3">Belongs to the gas vesicle GvpF/GvpL family.</text>
</comment>
<dbReference type="GO" id="GO:0031412">
    <property type="term" value="P:gas vesicle organization"/>
    <property type="evidence" value="ECO:0007669"/>
    <property type="project" value="InterPro"/>
</dbReference>
<organism evidence="4 5">
    <name type="scientific">Actinacidiphila glaucinigra</name>
    <dbReference type="NCBI Taxonomy" id="235986"/>
    <lineage>
        <taxon>Bacteria</taxon>
        <taxon>Bacillati</taxon>
        <taxon>Actinomycetota</taxon>
        <taxon>Actinomycetes</taxon>
        <taxon>Kitasatosporales</taxon>
        <taxon>Streptomycetaceae</taxon>
        <taxon>Actinacidiphila</taxon>
    </lineage>
</organism>
<dbReference type="OrthoDB" id="146444at2"/>
<dbReference type="EMBL" id="FZOF01000022">
    <property type="protein sequence ID" value="SNT37387.1"/>
    <property type="molecule type" value="Genomic_DNA"/>
</dbReference>
<accession>A0A239M3I4</accession>
<gene>
    <name evidence="4" type="ORF">SAMN05216252_122149</name>
</gene>
<reference evidence="4 5" key="1">
    <citation type="submission" date="2017-06" db="EMBL/GenBank/DDBJ databases">
        <authorList>
            <person name="Kim H.J."/>
            <person name="Triplett B.A."/>
        </authorList>
    </citation>
    <scope>NUCLEOTIDE SEQUENCE [LARGE SCALE GENOMIC DNA]</scope>
    <source>
        <strain evidence="4 5">CGMCC 4.1858</strain>
    </source>
</reference>
<dbReference type="Pfam" id="PF06386">
    <property type="entry name" value="GvpL_GvpF"/>
    <property type="match status" value="1"/>
</dbReference>
<evidence type="ECO:0000256" key="3">
    <source>
        <dbReference type="ARBA" id="ARBA00035643"/>
    </source>
</evidence>
<dbReference type="InterPro" id="IPR009430">
    <property type="entry name" value="GvpL/GvpF"/>
</dbReference>
<evidence type="ECO:0000256" key="1">
    <source>
        <dbReference type="ARBA" id="ARBA00022987"/>
    </source>
</evidence>
<protein>
    <submittedName>
        <fullName evidence="4">Gas vesicle synthesis protein GvpL/GvpF</fullName>
    </submittedName>
</protein>
<evidence type="ECO:0000313" key="4">
    <source>
        <dbReference type="EMBL" id="SNT37387.1"/>
    </source>
</evidence>
<dbReference type="PANTHER" id="PTHR36852">
    <property type="entry name" value="PROTEIN GVPL 2"/>
    <property type="match status" value="1"/>
</dbReference>
<dbReference type="PANTHER" id="PTHR36852:SF1">
    <property type="entry name" value="PROTEIN GVPL 2"/>
    <property type="match status" value="1"/>
</dbReference>
<sequence>MDDRVSYAYAVLRTDGVPDGTLGALTGVARAPVRLVTSGPLAAAVSPVPAADFDEDALRRHLEDLDWLEAVARAHHTVIEALSAHTTVLPLRLATVYLDDERVRQVLRDDGAAFTEVLERLTGHLEWGVKIYVDAPAAAAEPPVPAEGLSPGRAYLRARSAQRHTRDEAYRAAEEAAVRVDTIGRELAAAHARHRAQQGRLAAGAGENVLNDAFLVAHGQAEAFRSRALAAGEGLPGVRVDVTGPWAPYSFAALPGATRSGADAADPADAADAAP</sequence>
<proteinExistence type="inferred from homology"/>
<dbReference type="Proteomes" id="UP000198280">
    <property type="component" value="Unassembled WGS sequence"/>
</dbReference>
<evidence type="ECO:0000313" key="5">
    <source>
        <dbReference type="Proteomes" id="UP000198280"/>
    </source>
</evidence>
<dbReference type="GO" id="GO:0031411">
    <property type="term" value="C:gas vesicle"/>
    <property type="evidence" value="ECO:0007669"/>
    <property type="project" value="UniProtKB-SubCell"/>
</dbReference>